<keyword evidence="5" id="KW-1185">Reference proteome</keyword>
<evidence type="ECO:0000256" key="1">
    <source>
        <dbReference type="ARBA" id="ARBA00022723"/>
    </source>
</evidence>
<dbReference type="Gene3D" id="3.30.60.20">
    <property type="match status" value="1"/>
</dbReference>
<dbReference type="PROSITE" id="PS50081">
    <property type="entry name" value="ZF_DAG_PE_2"/>
    <property type="match status" value="1"/>
</dbReference>
<dbReference type="Proteomes" id="UP000824782">
    <property type="component" value="Unassembled WGS sequence"/>
</dbReference>
<organism evidence="4 5">
    <name type="scientific">Engystomops pustulosus</name>
    <name type="common">Tungara frog</name>
    <name type="synonym">Physalaemus pustulosus</name>
    <dbReference type="NCBI Taxonomy" id="76066"/>
    <lineage>
        <taxon>Eukaryota</taxon>
        <taxon>Metazoa</taxon>
        <taxon>Chordata</taxon>
        <taxon>Craniata</taxon>
        <taxon>Vertebrata</taxon>
        <taxon>Euteleostomi</taxon>
        <taxon>Amphibia</taxon>
        <taxon>Batrachia</taxon>
        <taxon>Anura</taxon>
        <taxon>Neobatrachia</taxon>
        <taxon>Hyloidea</taxon>
        <taxon>Leptodactylidae</taxon>
        <taxon>Leiuperinae</taxon>
        <taxon>Engystomops</taxon>
    </lineage>
</organism>
<keyword evidence="2" id="KW-0862">Zinc</keyword>
<protein>
    <recommendedName>
        <fullName evidence="3">Phorbol-ester/DAG-type domain-containing protein</fullName>
    </recommendedName>
</protein>
<dbReference type="InterPro" id="IPR046349">
    <property type="entry name" value="C1-like_sf"/>
</dbReference>
<keyword evidence="1" id="KW-0479">Metal-binding</keyword>
<accession>A0AAV6YD97</accession>
<name>A0AAV6YD97_ENGPU</name>
<feature type="domain" description="Phorbol-ester/DAG-type" evidence="3">
    <location>
        <begin position="61"/>
        <end position="107"/>
    </location>
</feature>
<dbReference type="Pfam" id="PF00130">
    <property type="entry name" value="C1_1"/>
    <property type="match status" value="1"/>
</dbReference>
<dbReference type="SMART" id="SM00109">
    <property type="entry name" value="C1"/>
    <property type="match status" value="1"/>
</dbReference>
<proteinExistence type="predicted"/>
<evidence type="ECO:0000259" key="3">
    <source>
        <dbReference type="PROSITE" id="PS50081"/>
    </source>
</evidence>
<comment type="caution">
    <text evidence="4">The sequence shown here is derived from an EMBL/GenBank/DDBJ whole genome shotgun (WGS) entry which is preliminary data.</text>
</comment>
<dbReference type="GO" id="GO:0046872">
    <property type="term" value="F:metal ion binding"/>
    <property type="evidence" value="ECO:0007669"/>
    <property type="project" value="UniProtKB-KW"/>
</dbReference>
<sequence length="115" mass="13098">MPCSDAQRCHHPHILGSAVLTPCLLLSSHRRKTLTDWETDITPLVGEELMVEVLADVPLSMHNFVRKTHFNLAFCDFCLKFLFHGFRCQTCGYKFHQHCSSKVPTACVDITKLPK</sequence>
<evidence type="ECO:0000313" key="5">
    <source>
        <dbReference type="Proteomes" id="UP000824782"/>
    </source>
</evidence>
<evidence type="ECO:0000313" key="4">
    <source>
        <dbReference type="EMBL" id="KAG8535167.1"/>
    </source>
</evidence>
<dbReference type="InterPro" id="IPR002219">
    <property type="entry name" value="PKC_DAG/PE"/>
</dbReference>
<dbReference type="FunFam" id="3.30.60.20:FF:000004">
    <property type="entry name" value="B-Raf proto-oncogene serine/threonine-protein kinase"/>
    <property type="match status" value="1"/>
</dbReference>
<dbReference type="EMBL" id="WNYA01076278">
    <property type="protein sequence ID" value="KAG8535167.1"/>
    <property type="molecule type" value="Genomic_DNA"/>
</dbReference>
<dbReference type="CDD" id="cd20870">
    <property type="entry name" value="C1_A_C-Raf"/>
    <property type="match status" value="1"/>
</dbReference>
<dbReference type="AlphaFoldDB" id="A0AAV6YD97"/>
<evidence type="ECO:0000256" key="2">
    <source>
        <dbReference type="ARBA" id="ARBA00022833"/>
    </source>
</evidence>
<reference evidence="4" key="1">
    <citation type="thesis" date="2020" institute="ProQuest LLC" country="789 East Eisenhower Parkway, Ann Arbor, MI, USA">
        <title>Comparative Genomics and Chromosome Evolution.</title>
        <authorList>
            <person name="Mudd A.B."/>
        </authorList>
    </citation>
    <scope>NUCLEOTIDE SEQUENCE</scope>
    <source>
        <strain evidence="4">237g6f4</strain>
        <tissue evidence="4">Blood</tissue>
    </source>
</reference>
<gene>
    <name evidence="4" type="ORF">GDO81_029273</name>
</gene>
<dbReference type="Gene3D" id="3.10.20.90">
    <property type="entry name" value="Phosphatidylinositol 3-kinase Catalytic Subunit, Chain A, domain 1"/>
    <property type="match status" value="1"/>
</dbReference>
<dbReference type="SUPFAM" id="SSF57889">
    <property type="entry name" value="Cysteine-rich domain"/>
    <property type="match status" value="1"/>
</dbReference>
<dbReference type="PROSITE" id="PS00479">
    <property type="entry name" value="ZF_DAG_PE_1"/>
    <property type="match status" value="1"/>
</dbReference>